<dbReference type="OrthoDB" id="70544at2"/>
<dbReference type="InterPro" id="IPR019887">
    <property type="entry name" value="Tscrpt_reg_AsnC/Lrp_C"/>
</dbReference>
<feature type="domain" description="Transcription regulator AsnC/Lrp ligand binding" evidence="1">
    <location>
        <begin position="10"/>
        <end position="78"/>
    </location>
</feature>
<dbReference type="SUPFAM" id="SSF54909">
    <property type="entry name" value="Dimeric alpha+beta barrel"/>
    <property type="match status" value="1"/>
</dbReference>
<keyword evidence="3" id="KW-1185">Reference proteome</keyword>
<gene>
    <name evidence="2" type="ORF">PAI11_39310</name>
</gene>
<accession>H0EAQ7</accession>
<evidence type="ECO:0000259" key="1">
    <source>
        <dbReference type="Pfam" id="PF01037"/>
    </source>
</evidence>
<dbReference type="Proteomes" id="UP000005143">
    <property type="component" value="Unassembled WGS sequence"/>
</dbReference>
<protein>
    <submittedName>
        <fullName evidence="2">Transcriptional regulator AsnC family</fullName>
    </submittedName>
</protein>
<dbReference type="EMBL" id="AGUD01000297">
    <property type="protein sequence ID" value="EHN09232.1"/>
    <property type="molecule type" value="Genomic_DNA"/>
</dbReference>
<comment type="caution">
    <text evidence="2">The sequence shown here is derived from an EMBL/GenBank/DDBJ whole genome shotgun (WGS) entry which is preliminary data.</text>
</comment>
<organism evidence="2 3">
    <name type="scientific">Patulibacter medicamentivorans</name>
    <dbReference type="NCBI Taxonomy" id="1097667"/>
    <lineage>
        <taxon>Bacteria</taxon>
        <taxon>Bacillati</taxon>
        <taxon>Actinomycetota</taxon>
        <taxon>Thermoleophilia</taxon>
        <taxon>Solirubrobacterales</taxon>
        <taxon>Patulibacteraceae</taxon>
        <taxon>Patulibacter</taxon>
    </lineage>
</organism>
<dbReference type="Gene3D" id="3.30.70.920">
    <property type="match status" value="1"/>
</dbReference>
<evidence type="ECO:0000313" key="2">
    <source>
        <dbReference type="EMBL" id="EHN09232.1"/>
    </source>
</evidence>
<name>H0EAQ7_9ACTN</name>
<reference evidence="2 3" key="1">
    <citation type="journal article" date="2013" name="Biodegradation">
        <title>Quantitative proteomic analysis of ibuprofen-degrading Patulibacter sp. strain I11.</title>
        <authorList>
            <person name="Almeida B."/>
            <person name="Kjeldal H."/>
            <person name="Lolas I."/>
            <person name="Knudsen A.D."/>
            <person name="Carvalho G."/>
            <person name="Nielsen K.L."/>
            <person name="Barreto Crespo M.T."/>
            <person name="Stensballe A."/>
            <person name="Nielsen J.L."/>
        </authorList>
    </citation>
    <scope>NUCLEOTIDE SEQUENCE [LARGE SCALE GENOMIC DNA]</scope>
    <source>
        <strain evidence="2 3">I11</strain>
    </source>
</reference>
<dbReference type="Pfam" id="PF01037">
    <property type="entry name" value="AsnC_trans_reg"/>
    <property type="match status" value="1"/>
</dbReference>
<dbReference type="InterPro" id="IPR011008">
    <property type="entry name" value="Dimeric_a/b-barrel"/>
</dbReference>
<evidence type="ECO:0000313" key="3">
    <source>
        <dbReference type="Proteomes" id="UP000005143"/>
    </source>
</evidence>
<dbReference type="AlphaFoldDB" id="H0EAQ7"/>
<dbReference type="RefSeq" id="WP_007578414.1">
    <property type="nucleotide sequence ID" value="NZ_AGUD01000297.1"/>
</dbReference>
<proteinExistence type="predicted"/>
<sequence length="93" mass="9967">MAVATAIVLVQANRVALGDLGERLAEVDGVGEAYSVTGDWDFVAIVRVPQHEQLAEVVTGRISKLEGVERTQTLVAFEAFSRHDLDALFDVGG</sequence>